<proteinExistence type="predicted"/>
<dbReference type="SMART" id="SM00897">
    <property type="entry name" value="FIST"/>
    <property type="match status" value="1"/>
</dbReference>
<dbReference type="OrthoDB" id="532617at2759"/>
<protein>
    <recommendedName>
        <fullName evidence="2">FIST domain-containing protein</fullName>
    </recommendedName>
</protein>
<dbReference type="EMBL" id="BNCQ01000006">
    <property type="protein sequence ID" value="GIL99232.1"/>
    <property type="molecule type" value="Genomic_DNA"/>
</dbReference>
<evidence type="ECO:0000313" key="6">
    <source>
        <dbReference type="Proteomes" id="UP000747110"/>
    </source>
</evidence>
<feature type="domain" description="FIST" evidence="2">
    <location>
        <begin position="72"/>
        <end position="455"/>
    </location>
</feature>
<dbReference type="AlphaFoldDB" id="A0A8J4DH45"/>
<feature type="region of interest" description="Disordered" evidence="1">
    <location>
        <begin position="534"/>
        <end position="555"/>
    </location>
</feature>
<dbReference type="Proteomes" id="UP000722791">
    <property type="component" value="Unassembled WGS sequence"/>
</dbReference>
<organism evidence="4 5">
    <name type="scientific">Volvox reticuliferus</name>
    <dbReference type="NCBI Taxonomy" id="1737510"/>
    <lineage>
        <taxon>Eukaryota</taxon>
        <taxon>Viridiplantae</taxon>
        <taxon>Chlorophyta</taxon>
        <taxon>core chlorophytes</taxon>
        <taxon>Chlorophyceae</taxon>
        <taxon>CS clade</taxon>
        <taxon>Chlamydomonadales</taxon>
        <taxon>Volvocaceae</taxon>
        <taxon>Volvox</taxon>
    </lineage>
</organism>
<feature type="compositionally biased region" description="Polar residues" evidence="1">
    <location>
        <begin position="542"/>
        <end position="555"/>
    </location>
</feature>
<evidence type="ECO:0000313" key="4">
    <source>
        <dbReference type="EMBL" id="GIL99232.1"/>
    </source>
</evidence>
<dbReference type="Pfam" id="PF08495">
    <property type="entry name" value="FIST"/>
    <property type="match status" value="1"/>
</dbReference>
<dbReference type="EMBL" id="BNCP01000004">
    <property type="protein sequence ID" value="GIL72753.1"/>
    <property type="molecule type" value="Genomic_DNA"/>
</dbReference>
<sequence length="688" mass="72202">MSLVVLTEYLAAMRHHLARSAVRAVATACATDTGSRSRGFYFVSASYQGRSLLSAATELALSVREAMGPDRPPHLITLFATPYSEWGAGLADTPQYVRELLTYEGQQPPVIVGGVLRSVGAGGSHTAKEGNPCVALLAAHLPGVRLMPFYTTKSSLPTLPGDGWVEVIRATRAAANAGALGPGTATARAADVASLGHVRADTMSGTSMSPHHDPQVAVGAGVTASLSVQPNDAGKYEAAGVRVGVGTAGGLLYTSPVRDENMAASDIGLGPIASQEVPSGNWWGDARHQQQNELHKMDCQLSQQQQQQQPKRVDAIPGIVDSQPQPQLAAAGRSEHLGGPKCTVTSEKASSVAALLLSAPHFTEVEELLKRLGQVAPGMQVIGGVTAPGAWGDSESNWGAVWLNDQTYAQGAVGCVLHGHFKLDTIVSPGFRGAGPVMRVTQAHGQYVLELDGEPVQRPLQRAIAEALNSGEFASSLKIGLGDAITTNTTGNSSSNGGGSDYQRRTDAVAAQYHGQQRPPAVLPSQPALHHAAAEVGGGSKPSAQSPILQPKQSQAQRQLVTRNWFFQQGPPRPFMTIQSSAPIANGTPIQVHLQNYPAAHRHMRERLREYAEQLPSGVAVAEGSVGSLALSCSALPFFEGPDVTSCLPRAAFTGGRLEGEFCSTVEGQPSRLHSFTSCLAFLRATTP</sequence>
<evidence type="ECO:0000313" key="5">
    <source>
        <dbReference type="Proteomes" id="UP000722791"/>
    </source>
</evidence>
<comment type="caution">
    <text evidence="4">The sequence shown here is derived from an EMBL/GenBank/DDBJ whole genome shotgun (WGS) entry which is preliminary data.</text>
</comment>
<gene>
    <name evidence="3" type="ORF">Vretifemale_3044</name>
    <name evidence="4" type="ORF">Vretimale_4461</name>
</gene>
<dbReference type="InterPro" id="IPR013702">
    <property type="entry name" value="FIST_domain_N"/>
</dbReference>
<evidence type="ECO:0000256" key="1">
    <source>
        <dbReference type="SAM" id="MobiDB-lite"/>
    </source>
</evidence>
<evidence type="ECO:0000313" key="3">
    <source>
        <dbReference type="EMBL" id="GIL72753.1"/>
    </source>
</evidence>
<reference evidence="4" key="1">
    <citation type="journal article" date="2021" name="Proc. Natl. Acad. Sci. U.S.A.">
        <title>Three genomes in the algal genus Volvox reveal the fate of a haploid sex-determining region after a transition to homothallism.</title>
        <authorList>
            <person name="Yamamoto K."/>
            <person name="Hamaji T."/>
            <person name="Kawai-Toyooka H."/>
            <person name="Matsuzaki R."/>
            <person name="Takahashi F."/>
            <person name="Nishimura Y."/>
            <person name="Kawachi M."/>
            <person name="Noguchi H."/>
            <person name="Minakuchi Y."/>
            <person name="Umen J.G."/>
            <person name="Toyoda A."/>
            <person name="Nozaki H."/>
        </authorList>
    </citation>
    <scope>NUCLEOTIDE SEQUENCE</scope>
    <source>
        <strain evidence="4">NIES-3785</strain>
        <strain evidence="3">NIES-3786</strain>
    </source>
</reference>
<name>A0A8J4DH45_9CHLO</name>
<evidence type="ECO:0000259" key="2">
    <source>
        <dbReference type="SMART" id="SM00897"/>
    </source>
</evidence>
<keyword evidence="6" id="KW-1185">Reference proteome</keyword>
<dbReference type="Proteomes" id="UP000747110">
    <property type="component" value="Unassembled WGS sequence"/>
</dbReference>
<accession>A0A8J4DH45</accession>